<gene>
    <name evidence="9" type="ORF">C5L39_07820</name>
</gene>
<dbReference type="PANTHER" id="PTHR19136:SF81">
    <property type="entry name" value="MOLYBDENUM COFACTOR GUANYLYLTRANSFERASE"/>
    <property type="match status" value="1"/>
</dbReference>
<evidence type="ECO:0000259" key="8">
    <source>
        <dbReference type="Pfam" id="PF12804"/>
    </source>
</evidence>
<evidence type="ECO:0000256" key="3">
    <source>
        <dbReference type="ARBA" id="ARBA00022723"/>
    </source>
</evidence>
<evidence type="ECO:0000256" key="1">
    <source>
        <dbReference type="ARBA" id="ARBA00022490"/>
    </source>
</evidence>
<dbReference type="Gene3D" id="3.90.550.10">
    <property type="entry name" value="Spore Coat Polysaccharide Biosynthesis Protein SpsA, Chain A"/>
    <property type="match status" value="1"/>
</dbReference>
<dbReference type="GO" id="GO:0016779">
    <property type="term" value="F:nucleotidyltransferase activity"/>
    <property type="evidence" value="ECO:0007669"/>
    <property type="project" value="UniProtKB-KW"/>
</dbReference>
<proteinExistence type="predicted"/>
<keyword evidence="7" id="KW-0501">Molybdenum cofactor biosynthesis</keyword>
<keyword evidence="3" id="KW-0479">Metal-binding</keyword>
<evidence type="ECO:0000256" key="2">
    <source>
        <dbReference type="ARBA" id="ARBA00022679"/>
    </source>
</evidence>
<keyword evidence="10" id="KW-1185">Reference proteome</keyword>
<comment type="caution">
    <text evidence="9">The sequence shown here is derived from an EMBL/GenBank/DDBJ whole genome shotgun (WGS) entry which is preliminary data.</text>
</comment>
<dbReference type="GO" id="GO:0046872">
    <property type="term" value="F:metal ion binding"/>
    <property type="evidence" value="ECO:0007669"/>
    <property type="project" value="UniProtKB-KW"/>
</dbReference>
<dbReference type="RefSeq" id="WP_123048343.1">
    <property type="nucleotide sequence ID" value="NZ_PTJO01000005.1"/>
</dbReference>
<organism evidence="9 10">
    <name type="scientific">Corynebacterium alimapuense</name>
    <dbReference type="NCBI Taxonomy" id="1576874"/>
    <lineage>
        <taxon>Bacteria</taxon>
        <taxon>Bacillati</taxon>
        <taxon>Actinomycetota</taxon>
        <taxon>Actinomycetes</taxon>
        <taxon>Mycobacteriales</taxon>
        <taxon>Corynebacteriaceae</taxon>
        <taxon>Corynebacterium</taxon>
    </lineage>
</organism>
<keyword evidence="2 9" id="KW-0808">Transferase</keyword>
<protein>
    <submittedName>
        <fullName evidence="9">Molybdenum cofactor guanylyltransferase</fullName>
    </submittedName>
</protein>
<dbReference type="OrthoDB" id="4408226at2"/>
<feature type="domain" description="MobA-like NTP transferase" evidence="8">
    <location>
        <begin position="4"/>
        <end position="159"/>
    </location>
</feature>
<evidence type="ECO:0000313" key="10">
    <source>
        <dbReference type="Proteomes" id="UP000266975"/>
    </source>
</evidence>
<evidence type="ECO:0000256" key="4">
    <source>
        <dbReference type="ARBA" id="ARBA00022741"/>
    </source>
</evidence>
<evidence type="ECO:0000313" key="9">
    <source>
        <dbReference type="EMBL" id="RNE48410.1"/>
    </source>
</evidence>
<keyword evidence="6" id="KW-0342">GTP-binding</keyword>
<dbReference type="Pfam" id="PF12804">
    <property type="entry name" value="NTP_transf_3"/>
    <property type="match status" value="1"/>
</dbReference>
<accession>A0A3M8K5N0</accession>
<evidence type="ECO:0000256" key="6">
    <source>
        <dbReference type="ARBA" id="ARBA00023134"/>
    </source>
</evidence>
<dbReference type="CDD" id="cd02503">
    <property type="entry name" value="MobA"/>
    <property type="match status" value="1"/>
</dbReference>
<dbReference type="AlphaFoldDB" id="A0A3M8K5N0"/>
<dbReference type="SUPFAM" id="SSF53448">
    <property type="entry name" value="Nucleotide-diphospho-sugar transferases"/>
    <property type="match status" value="1"/>
</dbReference>
<keyword evidence="1" id="KW-0963">Cytoplasm</keyword>
<keyword evidence="9" id="KW-0548">Nucleotidyltransferase</keyword>
<reference evidence="9 10" key="1">
    <citation type="submission" date="2018-02" db="EMBL/GenBank/DDBJ databases">
        <title>Corynebacterium alimpuense sp. nov., a marine obligate actinomycete isolated from sediments of Valparaiso bay, Chile.</title>
        <authorList>
            <person name="Claverias F."/>
            <person name="Gonzales-Siles L."/>
            <person name="Salva-Serra F."/>
            <person name="Inganaes E."/>
            <person name="Molin K."/>
            <person name="Cumsille A."/>
            <person name="Undabarrena A."/>
            <person name="Couve E."/>
            <person name="Moore E.R.B."/>
            <person name="Gomila M."/>
            <person name="Camara B."/>
        </authorList>
    </citation>
    <scope>NUCLEOTIDE SEQUENCE [LARGE SCALE GENOMIC DNA]</scope>
    <source>
        <strain evidence="9 10">CCUG 69366</strain>
    </source>
</reference>
<dbReference type="PANTHER" id="PTHR19136">
    <property type="entry name" value="MOLYBDENUM COFACTOR GUANYLYLTRANSFERASE"/>
    <property type="match status" value="1"/>
</dbReference>
<dbReference type="GO" id="GO:0005525">
    <property type="term" value="F:GTP binding"/>
    <property type="evidence" value="ECO:0007669"/>
    <property type="project" value="UniProtKB-KW"/>
</dbReference>
<dbReference type="GO" id="GO:0006777">
    <property type="term" value="P:Mo-molybdopterin cofactor biosynthetic process"/>
    <property type="evidence" value="ECO:0007669"/>
    <property type="project" value="UniProtKB-KW"/>
</dbReference>
<dbReference type="InterPro" id="IPR029044">
    <property type="entry name" value="Nucleotide-diphossugar_trans"/>
</dbReference>
<dbReference type="EMBL" id="PTJO01000005">
    <property type="protein sequence ID" value="RNE48410.1"/>
    <property type="molecule type" value="Genomic_DNA"/>
</dbReference>
<sequence>MLSVIILAGGRGTRMGGVDKAQATVNGTRLIDVIFDELSAFSPHQVVVVSSRAPEVAAEVTVVSEDPPFGGPVAGIAAGANALPKEGLVAVLSVDAPASPKLLPRLIEALELNPSAKVAVIRAADGYLQPLCALWRSPVLANALSGLGECDGASVRHLLGAVEQVIEVPGDGSEQDYDTVAELNRFAQSQISGH</sequence>
<keyword evidence="4" id="KW-0547">Nucleotide-binding</keyword>
<dbReference type="Proteomes" id="UP000266975">
    <property type="component" value="Unassembled WGS sequence"/>
</dbReference>
<keyword evidence="5" id="KW-0460">Magnesium</keyword>
<name>A0A3M8K5N0_9CORY</name>
<evidence type="ECO:0000256" key="7">
    <source>
        <dbReference type="ARBA" id="ARBA00023150"/>
    </source>
</evidence>
<evidence type="ECO:0000256" key="5">
    <source>
        <dbReference type="ARBA" id="ARBA00022842"/>
    </source>
</evidence>
<dbReference type="InterPro" id="IPR013482">
    <property type="entry name" value="Molybde_CF_guanTrfase"/>
</dbReference>
<dbReference type="InterPro" id="IPR025877">
    <property type="entry name" value="MobA-like_NTP_Trfase"/>
</dbReference>